<name>A0AAV7RUI3_PLEWA</name>
<keyword evidence="3" id="KW-1185">Reference proteome</keyword>
<reference evidence="2" key="1">
    <citation type="journal article" date="2022" name="bioRxiv">
        <title>Sequencing and chromosome-scale assembly of the giantPleurodeles waltlgenome.</title>
        <authorList>
            <person name="Brown T."/>
            <person name="Elewa A."/>
            <person name="Iarovenko S."/>
            <person name="Subramanian E."/>
            <person name="Araus A.J."/>
            <person name="Petzold A."/>
            <person name="Susuki M."/>
            <person name="Suzuki K.-i.T."/>
            <person name="Hayashi T."/>
            <person name="Toyoda A."/>
            <person name="Oliveira C."/>
            <person name="Osipova E."/>
            <person name="Leigh N.D."/>
            <person name="Simon A."/>
            <person name="Yun M.H."/>
        </authorList>
    </citation>
    <scope>NUCLEOTIDE SEQUENCE</scope>
    <source>
        <strain evidence="2">20211129_DDA</strain>
        <tissue evidence="2">Liver</tissue>
    </source>
</reference>
<evidence type="ECO:0000313" key="3">
    <source>
        <dbReference type="Proteomes" id="UP001066276"/>
    </source>
</evidence>
<accession>A0AAV7RUI3</accession>
<protein>
    <submittedName>
        <fullName evidence="2">Uncharacterized protein</fullName>
    </submittedName>
</protein>
<evidence type="ECO:0000256" key="1">
    <source>
        <dbReference type="SAM" id="MobiDB-lite"/>
    </source>
</evidence>
<feature type="region of interest" description="Disordered" evidence="1">
    <location>
        <begin position="1"/>
        <end position="33"/>
    </location>
</feature>
<evidence type="ECO:0000313" key="2">
    <source>
        <dbReference type="EMBL" id="KAJ1155155.1"/>
    </source>
</evidence>
<dbReference type="Proteomes" id="UP001066276">
    <property type="component" value="Chromosome 5"/>
</dbReference>
<gene>
    <name evidence="2" type="ORF">NDU88_007890</name>
</gene>
<comment type="caution">
    <text evidence="2">The sequence shown here is derived from an EMBL/GenBank/DDBJ whole genome shotgun (WGS) entry which is preliminary data.</text>
</comment>
<dbReference type="EMBL" id="JANPWB010000009">
    <property type="protein sequence ID" value="KAJ1155155.1"/>
    <property type="molecule type" value="Genomic_DNA"/>
</dbReference>
<proteinExistence type="predicted"/>
<organism evidence="2 3">
    <name type="scientific">Pleurodeles waltl</name>
    <name type="common">Iberian ribbed newt</name>
    <dbReference type="NCBI Taxonomy" id="8319"/>
    <lineage>
        <taxon>Eukaryota</taxon>
        <taxon>Metazoa</taxon>
        <taxon>Chordata</taxon>
        <taxon>Craniata</taxon>
        <taxon>Vertebrata</taxon>
        <taxon>Euteleostomi</taxon>
        <taxon>Amphibia</taxon>
        <taxon>Batrachia</taxon>
        <taxon>Caudata</taxon>
        <taxon>Salamandroidea</taxon>
        <taxon>Salamandridae</taxon>
        <taxon>Pleurodelinae</taxon>
        <taxon>Pleurodeles</taxon>
    </lineage>
</organism>
<sequence>MHCPQPTHGLNAPAMPGTGGCNPPAADSLASSSYPPLHTLPFFRCWPDQSQSTVARHPRPRPLTTN</sequence>
<dbReference type="AlphaFoldDB" id="A0AAV7RUI3"/>